<dbReference type="EMBL" id="JAWRVE010000184">
    <property type="protein sequence ID" value="KAL1850644.1"/>
    <property type="molecule type" value="Genomic_DNA"/>
</dbReference>
<keyword evidence="1" id="KW-0812">Transmembrane</keyword>
<proteinExistence type="predicted"/>
<accession>A0ABR3W162</accession>
<protein>
    <submittedName>
        <fullName evidence="2">Uncharacterized protein</fullName>
    </submittedName>
</protein>
<feature type="transmembrane region" description="Helical" evidence="1">
    <location>
        <begin position="218"/>
        <end position="240"/>
    </location>
</feature>
<evidence type="ECO:0000256" key="1">
    <source>
        <dbReference type="SAM" id="Phobius"/>
    </source>
</evidence>
<feature type="transmembrane region" description="Helical" evidence="1">
    <location>
        <begin position="179"/>
        <end position="197"/>
    </location>
</feature>
<gene>
    <name evidence="2" type="ORF">Daus18300_012855</name>
</gene>
<keyword evidence="1" id="KW-1133">Transmembrane helix</keyword>
<name>A0ABR3W162_9PEZI</name>
<comment type="caution">
    <text evidence="2">The sequence shown here is derived from an EMBL/GenBank/DDBJ whole genome shotgun (WGS) entry which is preliminary data.</text>
</comment>
<reference evidence="2 3" key="1">
    <citation type="journal article" date="2024" name="IMA Fungus">
        <title>IMA Genome - F19 : A genome assembly and annotation guide to empower mycologists, including annotated draft genome sequences of Ceratocystis pirilliformis, Diaporthe australafricana, Fusarium ophioides, Paecilomyces lecythidis, and Sporothrix stenoceras.</title>
        <authorList>
            <person name="Aylward J."/>
            <person name="Wilson A.M."/>
            <person name="Visagie C.M."/>
            <person name="Spraker J."/>
            <person name="Barnes I."/>
            <person name="Buitendag C."/>
            <person name="Ceriani C."/>
            <person name="Del Mar Angel L."/>
            <person name="du Plessis D."/>
            <person name="Fuchs T."/>
            <person name="Gasser K."/>
            <person name="Kramer D."/>
            <person name="Li W."/>
            <person name="Munsamy K."/>
            <person name="Piso A."/>
            <person name="Price J.L."/>
            <person name="Sonnekus B."/>
            <person name="Thomas C."/>
            <person name="van der Nest A."/>
            <person name="van Dijk A."/>
            <person name="van Heerden A."/>
            <person name="van Vuuren N."/>
            <person name="Yilmaz N."/>
            <person name="Duong T.A."/>
            <person name="van der Merwe N.A."/>
            <person name="Wingfield M.J."/>
            <person name="Wingfield B.D."/>
        </authorList>
    </citation>
    <scope>NUCLEOTIDE SEQUENCE [LARGE SCALE GENOMIC DNA]</scope>
    <source>
        <strain evidence="2 3">CMW 18300</strain>
    </source>
</reference>
<dbReference type="Proteomes" id="UP001583177">
    <property type="component" value="Unassembled WGS sequence"/>
</dbReference>
<evidence type="ECO:0000313" key="2">
    <source>
        <dbReference type="EMBL" id="KAL1850644.1"/>
    </source>
</evidence>
<evidence type="ECO:0000313" key="3">
    <source>
        <dbReference type="Proteomes" id="UP001583177"/>
    </source>
</evidence>
<organism evidence="2 3">
    <name type="scientific">Diaporthe australafricana</name>
    <dbReference type="NCBI Taxonomy" id="127596"/>
    <lineage>
        <taxon>Eukaryota</taxon>
        <taxon>Fungi</taxon>
        <taxon>Dikarya</taxon>
        <taxon>Ascomycota</taxon>
        <taxon>Pezizomycotina</taxon>
        <taxon>Sordariomycetes</taxon>
        <taxon>Sordariomycetidae</taxon>
        <taxon>Diaporthales</taxon>
        <taxon>Diaporthaceae</taxon>
        <taxon>Diaporthe</taxon>
    </lineage>
</organism>
<keyword evidence="1" id="KW-0472">Membrane</keyword>
<sequence length="298" mass="32823">MAGHNPRAHGANHSAIVHLRHVAQFTSWVYDYEFISINRTRAAVVFAALNGSIDQGIWTNIQGSKVVSGASAVVCDIEVGFVNDILKVGDTRDLNTTFLDSNRLNAVETIHDDWPSPDKSLNEVLLWFAVAPTLCGTSRDGRQPTFYNGSNAYYASPLPIVDTSTNKVKNNWTIPGIQHYINVSIGAVTLATAPFFLQNQTLMHTQFIQAKLDRSRPFLLLILPLFSIASAIALATWNSWAHRRYRVASVRAAGLAEVAESSKIPEFRKMVDEDKKFAERRLKLAEGMSGADGGLVPI</sequence>
<keyword evidence="3" id="KW-1185">Reference proteome</keyword>